<keyword evidence="2 6" id="KW-0812">Transmembrane</keyword>
<keyword evidence="3 6" id="KW-1133">Transmembrane helix</keyword>
<dbReference type="EMBL" id="MU150252">
    <property type="protein sequence ID" value="KAF9464712.1"/>
    <property type="molecule type" value="Genomic_DNA"/>
</dbReference>
<keyword evidence="4 6" id="KW-0472">Membrane</keyword>
<feature type="region of interest" description="Disordered" evidence="5">
    <location>
        <begin position="1"/>
        <end position="105"/>
    </location>
</feature>
<comment type="caution">
    <text evidence="7">The sequence shown here is derived from an EMBL/GenBank/DDBJ whole genome shotgun (WGS) entry which is preliminary data.</text>
</comment>
<protein>
    <recommendedName>
        <fullName evidence="9">Nuclear rim protein 1</fullName>
    </recommendedName>
</protein>
<dbReference type="GO" id="GO:0007096">
    <property type="term" value="P:regulation of exit from mitosis"/>
    <property type="evidence" value="ECO:0007669"/>
    <property type="project" value="TreeGrafter"/>
</dbReference>
<dbReference type="PANTHER" id="PTHR28293">
    <property type="entry name" value="NUCLEAR RIM PROTEIN 1"/>
    <property type="match status" value="1"/>
</dbReference>
<evidence type="ECO:0000256" key="2">
    <source>
        <dbReference type="ARBA" id="ARBA00022692"/>
    </source>
</evidence>
<sequence>MALRRLAQTNHAATVGSPRSPQEASAPDSPAGSPMGSMAPTTPRNRVSIGTYRSPASTPSISSSVPFDWDAARSRRPPPYASPLQNNRGRTSMGTGSTTPGTPKRKAVIRKKGILERITSIPSTIAFEIALFPHNVPLPTPTKSAILLGGFMHFLHLCIRITQVSKVPDSELGWEDLYGESEGISWFDWTVPVSILLLSVSCLNALNLFSRIKLYRLHQKPDPVSSPNARFVSAQLDFEPLELPSLPSRIRAGIWFALSCSWRFLLGMQPPPSPGQMPGKMSRVQQIDVWSPGDMEIVLFAIYSPAHSLMWMATGSSNWIFMIVLMVIMGAQLYTQTRWFNTLLKDKEIIAAEVLNEYNQGFVYPRINPIRKDVAVMTHQSEIVNVWED</sequence>
<evidence type="ECO:0000313" key="8">
    <source>
        <dbReference type="Proteomes" id="UP000807353"/>
    </source>
</evidence>
<reference evidence="7" key="1">
    <citation type="submission" date="2020-11" db="EMBL/GenBank/DDBJ databases">
        <authorList>
            <consortium name="DOE Joint Genome Institute"/>
            <person name="Ahrendt S."/>
            <person name="Riley R."/>
            <person name="Andreopoulos W."/>
            <person name="Labutti K."/>
            <person name="Pangilinan J."/>
            <person name="Ruiz-Duenas F.J."/>
            <person name="Barrasa J.M."/>
            <person name="Sanchez-Garcia M."/>
            <person name="Camarero S."/>
            <person name="Miyauchi S."/>
            <person name="Serrano A."/>
            <person name="Linde D."/>
            <person name="Babiker R."/>
            <person name="Drula E."/>
            <person name="Ayuso-Fernandez I."/>
            <person name="Pacheco R."/>
            <person name="Padilla G."/>
            <person name="Ferreira P."/>
            <person name="Barriuso J."/>
            <person name="Kellner H."/>
            <person name="Castanera R."/>
            <person name="Alfaro M."/>
            <person name="Ramirez L."/>
            <person name="Pisabarro A.G."/>
            <person name="Kuo A."/>
            <person name="Tritt A."/>
            <person name="Lipzen A."/>
            <person name="He G."/>
            <person name="Yan M."/>
            <person name="Ng V."/>
            <person name="Cullen D."/>
            <person name="Martin F."/>
            <person name="Rosso M.-N."/>
            <person name="Henrissat B."/>
            <person name="Hibbett D."/>
            <person name="Martinez A.T."/>
            <person name="Grigoriev I.V."/>
        </authorList>
    </citation>
    <scope>NUCLEOTIDE SEQUENCE</scope>
    <source>
        <strain evidence="7">CBS 247.69</strain>
    </source>
</reference>
<evidence type="ECO:0000256" key="5">
    <source>
        <dbReference type="SAM" id="MobiDB-lite"/>
    </source>
</evidence>
<gene>
    <name evidence="7" type="ORF">BDZ94DRAFT_1255737</name>
</gene>
<evidence type="ECO:0000256" key="1">
    <source>
        <dbReference type="ARBA" id="ARBA00004127"/>
    </source>
</evidence>
<evidence type="ECO:0000256" key="6">
    <source>
        <dbReference type="SAM" id="Phobius"/>
    </source>
</evidence>
<evidence type="ECO:0000313" key="7">
    <source>
        <dbReference type="EMBL" id="KAF9464712.1"/>
    </source>
</evidence>
<keyword evidence="8" id="KW-1185">Reference proteome</keyword>
<evidence type="ECO:0000256" key="3">
    <source>
        <dbReference type="ARBA" id="ARBA00022989"/>
    </source>
</evidence>
<dbReference type="Pfam" id="PF10332">
    <property type="entry name" value="DUF2418"/>
    <property type="match status" value="1"/>
</dbReference>
<dbReference type="Proteomes" id="UP000807353">
    <property type="component" value="Unassembled WGS sequence"/>
</dbReference>
<evidence type="ECO:0000256" key="4">
    <source>
        <dbReference type="ARBA" id="ARBA00023136"/>
    </source>
</evidence>
<dbReference type="AlphaFoldDB" id="A0A9P5Y9R3"/>
<dbReference type="GO" id="GO:0043007">
    <property type="term" value="P:maintenance of rDNA"/>
    <property type="evidence" value="ECO:0007669"/>
    <property type="project" value="TreeGrafter"/>
</dbReference>
<feature type="compositionally biased region" description="Low complexity" evidence="5">
    <location>
        <begin position="88"/>
        <end position="102"/>
    </location>
</feature>
<dbReference type="OrthoDB" id="3363151at2759"/>
<feature type="compositionally biased region" description="Polar residues" evidence="5">
    <location>
        <begin position="7"/>
        <end position="23"/>
    </location>
</feature>
<proteinExistence type="predicted"/>
<feature type="compositionally biased region" description="Low complexity" evidence="5">
    <location>
        <begin position="54"/>
        <end position="66"/>
    </location>
</feature>
<name>A0A9P5Y9R3_9AGAR</name>
<dbReference type="InterPro" id="IPR018819">
    <property type="entry name" value="Nur1/Mug154"/>
</dbReference>
<dbReference type="PANTHER" id="PTHR28293:SF1">
    <property type="entry name" value="NUCLEAR RIM PROTEIN 1"/>
    <property type="match status" value="1"/>
</dbReference>
<organism evidence="7 8">
    <name type="scientific">Collybia nuda</name>
    <dbReference type="NCBI Taxonomy" id="64659"/>
    <lineage>
        <taxon>Eukaryota</taxon>
        <taxon>Fungi</taxon>
        <taxon>Dikarya</taxon>
        <taxon>Basidiomycota</taxon>
        <taxon>Agaricomycotina</taxon>
        <taxon>Agaricomycetes</taxon>
        <taxon>Agaricomycetidae</taxon>
        <taxon>Agaricales</taxon>
        <taxon>Tricholomatineae</taxon>
        <taxon>Clitocybaceae</taxon>
        <taxon>Collybia</taxon>
    </lineage>
</organism>
<dbReference type="GO" id="GO:0012505">
    <property type="term" value="C:endomembrane system"/>
    <property type="evidence" value="ECO:0007669"/>
    <property type="project" value="UniProtKB-SubCell"/>
</dbReference>
<feature type="transmembrane region" description="Helical" evidence="6">
    <location>
        <begin position="318"/>
        <end position="335"/>
    </location>
</feature>
<evidence type="ECO:0008006" key="9">
    <source>
        <dbReference type="Google" id="ProtNLM"/>
    </source>
</evidence>
<accession>A0A9P5Y9R3</accession>
<comment type="subcellular location">
    <subcellularLocation>
        <location evidence="1">Endomembrane system</location>
        <topology evidence="1">Multi-pass membrane protein</topology>
    </subcellularLocation>
</comment>